<protein>
    <submittedName>
        <fullName evidence="1">Uncharacterized protein</fullName>
    </submittedName>
</protein>
<organism evidence="1 2">
    <name type="scientific">Phyllobacterium bourgognense</name>
    <dbReference type="NCBI Taxonomy" id="314236"/>
    <lineage>
        <taxon>Bacteria</taxon>
        <taxon>Pseudomonadati</taxon>
        <taxon>Pseudomonadota</taxon>
        <taxon>Alphaproteobacteria</taxon>
        <taxon>Hyphomicrobiales</taxon>
        <taxon>Phyllobacteriaceae</taxon>
        <taxon>Phyllobacterium</taxon>
    </lineage>
</organism>
<evidence type="ECO:0000313" key="2">
    <source>
        <dbReference type="Proteomes" id="UP000253324"/>
    </source>
</evidence>
<proteinExistence type="predicted"/>
<reference evidence="1 2" key="1">
    <citation type="submission" date="2018-07" db="EMBL/GenBank/DDBJ databases">
        <title>Genomic Encyclopedia of Type Strains, Phase III (KMG-III): the genomes of soil and plant-associated and newly described type strains.</title>
        <authorList>
            <person name="Whitman W."/>
        </authorList>
    </citation>
    <scope>NUCLEOTIDE SEQUENCE [LARGE SCALE GENOMIC DNA]</scope>
    <source>
        <strain evidence="1 2">31-25a</strain>
    </source>
</reference>
<name>A0A368YQ32_9HYPH</name>
<dbReference type="EMBL" id="QPJM01000008">
    <property type="protein sequence ID" value="RCW82331.1"/>
    <property type="molecule type" value="Genomic_DNA"/>
</dbReference>
<evidence type="ECO:0000313" key="1">
    <source>
        <dbReference type="EMBL" id="RCW82331.1"/>
    </source>
</evidence>
<sequence>MNKLLYKAIVAHGGLSRWSGCRAIKATALLAGEFCPSVQLEEVRELTVLPHLQRAIVKPLGCTDCRSDLDHNDFSLVRDKDTFVTRVADVRSGQMTYDFKTPIGQPLGAFLTCSAVRTFLTTPFLLTLEGVEVSELVPWNEGGEQWRVLRAEFPPDLATIARVQDFFFGGDFLLRRHDYHIDGDTGITMTEMISDYVECQGIKMPTRLRGYARRSDLTPDLGRTMISINLKRLNFILE</sequence>
<dbReference type="AlphaFoldDB" id="A0A368YQ32"/>
<dbReference type="Proteomes" id="UP000253324">
    <property type="component" value="Unassembled WGS sequence"/>
</dbReference>
<gene>
    <name evidence="1" type="ORF">C7476_108145</name>
</gene>
<dbReference type="OrthoDB" id="8746011at2"/>
<comment type="caution">
    <text evidence="1">The sequence shown here is derived from an EMBL/GenBank/DDBJ whole genome shotgun (WGS) entry which is preliminary data.</text>
</comment>
<dbReference type="RefSeq" id="WP_114430802.1">
    <property type="nucleotide sequence ID" value="NZ_QPJM01000008.1"/>
</dbReference>
<keyword evidence="2" id="KW-1185">Reference proteome</keyword>
<accession>A0A368YQ32</accession>